<dbReference type="InterPro" id="IPR013783">
    <property type="entry name" value="Ig-like_fold"/>
</dbReference>
<organism evidence="2 3">
    <name type="scientific">Silurus asotus</name>
    <name type="common">Amur catfish</name>
    <name type="synonym">Parasilurus asotus</name>
    <dbReference type="NCBI Taxonomy" id="30991"/>
    <lineage>
        <taxon>Eukaryota</taxon>
        <taxon>Metazoa</taxon>
        <taxon>Chordata</taxon>
        <taxon>Craniata</taxon>
        <taxon>Vertebrata</taxon>
        <taxon>Euteleostomi</taxon>
        <taxon>Actinopterygii</taxon>
        <taxon>Neopterygii</taxon>
        <taxon>Teleostei</taxon>
        <taxon>Ostariophysi</taxon>
        <taxon>Siluriformes</taxon>
        <taxon>Siluridae</taxon>
        <taxon>Silurus</taxon>
    </lineage>
</organism>
<comment type="caution">
    <text evidence="2">The sequence shown here is derived from an EMBL/GenBank/DDBJ whole genome shotgun (WGS) entry which is preliminary data.</text>
</comment>
<evidence type="ECO:0000256" key="1">
    <source>
        <dbReference type="SAM" id="Phobius"/>
    </source>
</evidence>
<evidence type="ECO:0000313" key="3">
    <source>
        <dbReference type="Proteomes" id="UP001205998"/>
    </source>
</evidence>
<keyword evidence="1" id="KW-0812">Transmembrane</keyword>
<name>A0AAD5FS21_SILAS</name>
<reference evidence="2" key="1">
    <citation type="submission" date="2018-07" db="EMBL/GenBank/DDBJ databases">
        <title>Comparative genomics of catfishes provides insights into carnivory and benthic adaptation.</title>
        <authorList>
            <person name="Zhang Y."/>
            <person name="Wang D."/>
            <person name="Peng Z."/>
            <person name="Zheng S."/>
            <person name="Shao F."/>
            <person name="Tao W."/>
        </authorList>
    </citation>
    <scope>NUCLEOTIDE SEQUENCE</scope>
    <source>
        <strain evidence="2">Chongqing</strain>
    </source>
</reference>
<evidence type="ECO:0000313" key="2">
    <source>
        <dbReference type="EMBL" id="KAI5626069.1"/>
    </source>
</evidence>
<proteinExistence type="predicted"/>
<dbReference type="InterPro" id="IPR036179">
    <property type="entry name" value="Ig-like_dom_sf"/>
</dbReference>
<keyword evidence="1" id="KW-1133">Transmembrane helix</keyword>
<feature type="transmembrane region" description="Helical" evidence="1">
    <location>
        <begin position="109"/>
        <end position="128"/>
    </location>
</feature>
<gene>
    <name evidence="2" type="ORF">C0J50_14341</name>
</gene>
<sequence>MSQNGFVNVMFGQRFNITCNFTCLTASHRVQLLKNEELLSELSLSRDCPASKHTIVLFLIFPAVQHDNSGHYKCQSMPLDVISSIHINVVKPDEQTVKDKYTVTGNAPLWYLLGKTALFLICTLSMVLKKTR</sequence>
<dbReference type="Proteomes" id="UP001205998">
    <property type="component" value="Unassembled WGS sequence"/>
</dbReference>
<protein>
    <submittedName>
        <fullName evidence="2">Uncharacterized protein</fullName>
    </submittedName>
</protein>
<dbReference type="AlphaFoldDB" id="A0AAD5FS21"/>
<accession>A0AAD5FS21</accession>
<keyword evidence="1" id="KW-0472">Membrane</keyword>
<dbReference type="EMBL" id="MU551535">
    <property type="protein sequence ID" value="KAI5626069.1"/>
    <property type="molecule type" value="Genomic_DNA"/>
</dbReference>
<keyword evidence="3" id="KW-1185">Reference proteome</keyword>
<dbReference type="SUPFAM" id="SSF48726">
    <property type="entry name" value="Immunoglobulin"/>
    <property type="match status" value="1"/>
</dbReference>
<dbReference type="Gene3D" id="2.60.40.10">
    <property type="entry name" value="Immunoglobulins"/>
    <property type="match status" value="1"/>
</dbReference>